<dbReference type="EMBL" id="JAQJZL010000015">
    <property type="protein sequence ID" value="KAJ6026411.1"/>
    <property type="molecule type" value="Genomic_DNA"/>
</dbReference>
<evidence type="ECO:0000256" key="6">
    <source>
        <dbReference type="ARBA" id="ARBA00023136"/>
    </source>
</evidence>
<dbReference type="InterPro" id="IPR003663">
    <property type="entry name" value="Sugar/inositol_transpt"/>
</dbReference>
<dbReference type="PANTHER" id="PTHR48022">
    <property type="entry name" value="PLASTIDIC GLUCOSE TRANSPORTER 4"/>
    <property type="match status" value="1"/>
</dbReference>
<keyword evidence="4 9" id="KW-0812">Transmembrane</keyword>
<evidence type="ECO:0000259" key="10">
    <source>
        <dbReference type="PROSITE" id="PS50850"/>
    </source>
</evidence>
<dbReference type="AlphaFoldDB" id="A0AAD6N3A5"/>
<dbReference type="PANTHER" id="PTHR48022:SF6">
    <property type="entry name" value="MSTA PROTEIN-RELATED"/>
    <property type="match status" value="1"/>
</dbReference>
<feature type="domain" description="Major facilitator superfamily (MFS) profile" evidence="10">
    <location>
        <begin position="27"/>
        <end position="485"/>
    </location>
</feature>
<evidence type="ECO:0000256" key="5">
    <source>
        <dbReference type="ARBA" id="ARBA00022989"/>
    </source>
</evidence>
<evidence type="ECO:0000256" key="8">
    <source>
        <dbReference type="SAM" id="MobiDB-lite"/>
    </source>
</evidence>
<feature type="compositionally biased region" description="Low complexity" evidence="8">
    <location>
        <begin position="516"/>
        <end position="525"/>
    </location>
</feature>
<feature type="transmembrane region" description="Helical" evidence="9">
    <location>
        <begin position="80"/>
        <end position="100"/>
    </location>
</feature>
<evidence type="ECO:0000256" key="7">
    <source>
        <dbReference type="RuleBase" id="RU003346"/>
    </source>
</evidence>
<dbReference type="CDD" id="cd17356">
    <property type="entry name" value="MFS_HXT"/>
    <property type="match status" value="1"/>
</dbReference>
<reference evidence="11" key="1">
    <citation type="journal article" date="2023" name="IMA Fungus">
        <title>Comparative genomic study of the Penicillium genus elucidates a diverse pangenome and 15 lateral gene transfer events.</title>
        <authorList>
            <person name="Petersen C."/>
            <person name="Sorensen T."/>
            <person name="Nielsen M.R."/>
            <person name="Sondergaard T.E."/>
            <person name="Sorensen J.L."/>
            <person name="Fitzpatrick D.A."/>
            <person name="Frisvad J.C."/>
            <person name="Nielsen K.L."/>
        </authorList>
    </citation>
    <scope>NUCLEOTIDE SEQUENCE</scope>
    <source>
        <strain evidence="11">IBT 15450</strain>
    </source>
</reference>
<evidence type="ECO:0000313" key="12">
    <source>
        <dbReference type="Proteomes" id="UP001219568"/>
    </source>
</evidence>
<dbReference type="Proteomes" id="UP001219568">
    <property type="component" value="Unassembled WGS sequence"/>
</dbReference>
<keyword evidence="3 7" id="KW-0813">Transport</keyword>
<dbReference type="NCBIfam" id="TIGR00879">
    <property type="entry name" value="SP"/>
    <property type="match status" value="1"/>
</dbReference>
<feature type="compositionally biased region" description="Pro residues" evidence="8">
    <location>
        <begin position="501"/>
        <end position="515"/>
    </location>
</feature>
<feature type="transmembrane region" description="Helical" evidence="9">
    <location>
        <begin position="199"/>
        <end position="218"/>
    </location>
</feature>
<dbReference type="PRINTS" id="PR00171">
    <property type="entry name" value="SUGRTRNSPORT"/>
</dbReference>
<comment type="caution">
    <text evidence="11">The sequence shown here is derived from an EMBL/GenBank/DDBJ whole genome shotgun (WGS) entry which is preliminary data.</text>
</comment>
<comment type="similarity">
    <text evidence="2 7">Belongs to the major facilitator superfamily. Sugar transporter (TC 2.A.1.1) family.</text>
</comment>
<feature type="transmembrane region" description="Helical" evidence="9">
    <location>
        <begin position="308"/>
        <end position="326"/>
    </location>
</feature>
<feature type="transmembrane region" description="Helical" evidence="9">
    <location>
        <begin position="20"/>
        <end position="40"/>
    </location>
</feature>
<feature type="transmembrane region" description="Helical" evidence="9">
    <location>
        <begin position="107"/>
        <end position="126"/>
    </location>
</feature>
<dbReference type="PROSITE" id="PS00217">
    <property type="entry name" value="SUGAR_TRANSPORT_2"/>
    <property type="match status" value="1"/>
</dbReference>
<dbReference type="Pfam" id="PF00083">
    <property type="entry name" value="Sugar_tr"/>
    <property type="match status" value="1"/>
</dbReference>
<dbReference type="InterPro" id="IPR005829">
    <property type="entry name" value="Sugar_transporter_CS"/>
</dbReference>
<dbReference type="PROSITE" id="PS50850">
    <property type="entry name" value="MFS"/>
    <property type="match status" value="1"/>
</dbReference>
<dbReference type="FunFam" id="1.20.1250.20:FF:000180">
    <property type="entry name" value="MFS monosaccharide transporter"/>
    <property type="match status" value="1"/>
</dbReference>
<dbReference type="InterPro" id="IPR036259">
    <property type="entry name" value="MFS_trans_sf"/>
</dbReference>
<feature type="transmembrane region" description="Helical" evidence="9">
    <location>
        <begin position="393"/>
        <end position="416"/>
    </location>
</feature>
<evidence type="ECO:0000313" key="11">
    <source>
        <dbReference type="EMBL" id="KAJ6026411.1"/>
    </source>
</evidence>
<feature type="transmembrane region" description="Helical" evidence="9">
    <location>
        <begin position="360"/>
        <end position="381"/>
    </location>
</feature>
<name>A0AAD6N3A5_PENCN</name>
<feature type="transmembrane region" description="Helical" evidence="9">
    <location>
        <begin position="332"/>
        <end position="353"/>
    </location>
</feature>
<evidence type="ECO:0000256" key="1">
    <source>
        <dbReference type="ARBA" id="ARBA00004141"/>
    </source>
</evidence>
<comment type="subcellular location">
    <subcellularLocation>
        <location evidence="1">Membrane</location>
        <topology evidence="1">Multi-pass membrane protein</topology>
    </subcellularLocation>
</comment>
<dbReference type="GO" id="GO:0005351">
    <property type="term" value="F:carbohydrate:proton symporter activity"/>
    <property type="evidence" value="ECO:0007669"/>
    <property type="project" value="TreeGrafter"/>
</dbReference>
<organism evidence="11 12">
    <name type="scientific">Penicillium canescens</name>
    <dbReference type="NCBI Taxonomy" id="5083"/>
    <lineage>
        <taxon>Eukaryota</taxon>
        <taxon>Fungi</taxon>
        <taxon>Dikarya</taxon>
        <taxon>Ascomycota</taxon>
        <taxon>Pezizomycotina</taxon>
        <taxon>Eurotiomycetes</taxon>
        <taxon>Eurotiomycetidae</taxon>
        <taxon>Eurotiales</taxon>
        <taxon>Aspergillaceae</taxon>
        <taxon>Penicillium</taxon>
    </lineage>
</organism>
<dbReference type="InterPro" id="IPR050360">
    <property type="entry name" value="MFS_Sugar_Transporters"/>
</dbReference>
<proteinExistence type="inferred from homology"/>
<dbReference type="SUPFAM" id="SSF103473">
    <property type="entry name" value="MFS general substrate transporter"/>
    <property type="match status" value="1"/>
</dbReference>
<keyword evidence="6 9" id="KW-0472">Membrane</keyword>
<sequence length="539" mass="58917">MPGGGVISSPADTMRVEAPVTFKAYLMCAFAAFGGIFFGYDSGYISGVLGMSYFIQQYENLDPATTPADLFVVPASRKSLIVSILSAGTFFGALIAGDLADWFGRRTTIISGCGIFIIGVILQTAASSLGLLVAGRLIAGFGIGFVSAIIVLYMSEIAPRTVRGAIVSGYQFCITIGLMLASCVDYGTQNRQDTGAYRIPIALQMLWAVILAIGLFVLPESPRYFIRKGQKEMARDVLARIRGQPVDSEFVTLELDEIDANNQYEMLNIPQGGYFTTWLSCFRGSLWEPNSNLRRTVLGTSLQMMQQWTGVNFVFYFGTTFFKQLGTIQDPFLLSMITTIVNVVSTPFSFYAIERVGRRPLLLWGALGMVVCQFIVAIIGVTDGGNPKAVSAMIAFICIYIFFFASTWGPGAWVVIGEIYPLPIRSRGVALSTSSNWLWNCIIAVITPYMVDTDKGNLGAKVFFIWGSLCTCAFIYTYFLIPETKGLTLEQVDKMMEETTPAPPPSGSPTPPSPPRSASSTGSWLWDLLSRSRRSKLSD</sequence>
<accession>A0AAD6N3A5</accession>
<evidence type="ECO:0000256" key="9">
    <source>
        <dbReference type="SAM" id="Phobius"/>
    </source>
</evidence>
<feature type="transmembrane region" description="Helical" evidence="9">
    <location>
        <begin position="463"/>
        <end position="481"/>
    </location>
</feature>
<feature type="transmembrane region" description="Helical" evidence="9">
    <location>
        <begin position="165"/>
        <end position="187"/>
    </location>
</feature>
<evidence type="ECO:0000256" key="2">
    <source>
        <dbReference type="ARBA" id="ARBA00010992"/>
    </source>
</evidence>
<keyword evidence="12" id="KW-1185">Reference proteome</keyword>
<keyword evidence="5 9" id="KW-1133">Transmembrane helix</keyword>
<protein>
    <recommendedName>
        <fullName evidence="10">Major facilitator superfamily (MFS) profile domain-containing protein</fullName>
    </recommendedName>
</protein>
<evidence type="ECO:0000256" key="3">
    <source>
        <dbReference type="ARBA" id="ARBA00022448"/>
    </source>
</evidence>
<evidence type="ECO:0000256" key="4">
    <source>
        <dbReference type="ARBA" id="ARBA00022692"/>
    </source>
</evidence>
<dbReference type="PROSITE" id="PS00216">
    <property type="entry name" value="SUGAR_TRANSPORT_1"/>
    <property type="match status" value="2"/>
</dbReference>
<reference evidence="11" key="2">
    <citation type="submission" date="2023-01" db="EMBL/GenBank/DDBJ databases">
        <authorList>
            <person name="Petersen C."/>
        </authorList>
    </citation>
    <scope>NUCLEOTIDE SEQUENCE</scope>
    <source>
        <strain evidence="11">IBT 15450</strain>
    </source>
</reference>
<dbReference type="Gene3D" id="1.20.1250.20">
    <property type="entry name" value="MFS general substrate transporter like domains"/>
    <property type="match status" value="1"/>
</dbReference>
<feature type="transmembrane region" description="Helical" evidence="9">
    <location>
        <begin position="132"/>
        <end position="153"/>
    </location>
</feature>
<feature type="transmembrane region" description="Helical" evidence="9">
    <location>
        <begin position="428"/>
        <end position="451"/>
    </location>
</feature>
<dbReference type="GO" id="GO:0016020">
    <property type="term" value="C:membrane"/>
    <property type="evidence" value="ECO:0007669"/>
    <property type="project" value="UniProtKB-SubCell"/>
</dbReference>
<dbReference type="InterPro" id="IPR020846">
    <property type="entry name" value="MFS_dom"/>
</dbReference>
<dbReference type="InterPro" id="IPR005828">
    <property type="entry name" value="MFS_sugar_transport-like"/>
</dbReference>
<feature type="region of interest" description="Disordered" evidence="8">
    <location>
        <begin position="496"/>
        <end position="525"/>
    </location>
</feature>
<gene>
    <name evidence="11" type="ORF">N7460_011228</name>
</gene>